<comment type="caution">
    <text evidence="2">The sequence shown here is derived from an EMBL/GenBank/DDBJ whole genome shotgun (WGS) entry which is preliminary data.</text>
</comment>
<evidence type="ECO:0000256" key="1">
    <source>
        <dbReference type="SAM" id="MobiDB-lite"/>
    </source>
</evidence>
<keyword evidence="3" id="KW-1185">Reference proteome</keyword>
<dbReference type="EMBL" id="BAABGJ010000008">
    <property type="protein sequence ID" value="GAA4334205.1"/>
    <property type="molecule type" value="Genomic_DNA"/>
</dbReference>
<proteinExistence type="predicted"/>
<protein>
    <submittedName>
        <fullName evidence="2">Uncharacterized protein</fullName>
    </submittedName>
</protein>
<dbReference type="Proteomes" id="UP001500975">
    <property type="component" value="Unassembled WGS sequence"/>
</dbReference>
<dbReference type="RefSeq" id="WP_345536287.1">
    <property type="nucleotide sequence ID" value="NZ_BAABGJ010000008.1"/>
</dbReference>
<sequence>MNAISQQQARFSSFQSVTVASAVRSEKLTITQSVHAGFTLGAPLPARTAYGKGFILGFVEYRSTTVVRQTVEHSFSVSAPLPRTKNPVQELREKGQQDPSMAMLYSRKTTTTYQVTEIAVFYCVVLLGQAVKRSVPPPPKPLPAQPPKQLPAGHVPAVRATPSFKPTPEPVSGPAAATGSLNPVGPAKASGQSNWEYLPGVTPKKARYELWGMENSNRMRPVEFSLTGSPNTVRKVTPRELARDGLSFSAVNENNAVESIPLDKVSSFRVLNA</sequence>
<evidence type="ECO:0000313" key="3">
    <source>
        <dbReference type="Proteomes" id="UP001500975"/>
    </source>
</evidence>
<reference evidence="3" key="1">
    <citation type="journal article" date="2019" name="Int. J. Syst. Evol. Microbiol.">
        <title>The Global Catalogue of Microorganisms (GCM) 10K type strain sequencing project: providing services to taxonomists for standard genome sequencing and annotation.</title>
        <authorList>
            <consortium name="The Broad Institute Genomics Platform"/>
            <consortium name="The Broad Institute Genome Sequencing Center for Infectious Disease"/>
            <person name="Wu L."/>
            <person name="Ma J."/>
        </authorList>
    </citation>
    <scope>NUCLEOTIDE SEQUENCE [LARGE SCALE GENOMIC DNA]</scope>
    <source>
        <strain evidence="3">JCM 17804</strain>
    </source>
</reference>
<feature type="compositionally biased region" description="Pro residues" evidence="1">
    <location>
        <begin position="137"/>
        <end position="149"/>
    </location>
</feature>
<organism evidence="2 3">
    <name type="scientific">Variovorax defluvii</name>
    <dbReference type="NCBI Taxonomy" id="913761"/>
    <lineage>
        <taxon>Bacteria</taxon>
        <taxon>Pseudomonadati</taxon>
        <taxon>Pseudomonadota</taxon>
        <taxon>Betaproteobacteria</taxon>
        <taxon>Burkholderiales</taxon>
        <taxon>Comamonadaceae</taxon>
        <taxon>Variovorax</taxon>
    </lineage>
</organism>
<name>A0ABP8H4I6_9BURK</name>
<evidence type="ECO:0000313" key="2">
    <source>
        <dbReference type="EMBL" id="GAA4334205.1"/>
    </source>
</evidence>
<accession>A0ABP8H4I6</accession>
<feature type="region of interest" description="Disordered" evidence="1">
    <location>
        <begin position="137"/>
        <end position="191"/>
    </location>
</feature>
<gene>
    <name evidence="2" type="ORF">GCM10023165_09910</name>
</gene>